<dbReference type="RefSeq" id="WP_061140194.1">
    <property type="nucleotide sequence ID" value="NZ_LNNH01000002.1"/>
</dbReference>
<organism evidence="3 4">
    <name type="scientific">Peribacillus simplex</name>
    <dbReference type="NCBI Taxonomy" id="1478"/>
    <lineage>
        <taxon>Bacteria</taxon>
        <taxon>Bacillati</taxon>
        <taxon>Bacillota</taxon>
        <taxon>Bacilli</taxon>
        <taxon>Bacillales</taxon>
        <taxon>Bacillaceae</taxon>
        <taxon>Peribacillus</taxon>
    </lineage>
</organism>
<dbReference type="Proteomes" id="UP000064189">
    <property type="component" value="Unassembled WGS sequence"/>
</dbReference>
<dbReference type="PANTHER" id="PTHR43798">
    <property type="entry name" value="MONOACYLGLYCEROL LIPASE"/>
    <property type="match status" value="1"/>
</dbReference>
<feature type="domain" description="AB hydrolase-1" evidence="2">
    <location>
        <begin position="30"/>
        <end position="265"/>
    </location>
</feature>
<gene>
    <name evidence="3" type="ORF">AS888_03440</name>
</gene>
<proteinExistence type="predicted"/>
<evidence type="ECO:0000313" key="4">
    <source>
        <dbReference type="Proteomes" id="UP000064189"/>
    </source>
</evidence>
<evidence type="ECO:0000259" key="2">
    <source>
        <dbReference type="Pfam" id="PF00561"/>
    </source>
</evidence>
<dbReference type="InterPro" id="IPR000073">
    <property type="entry name" value="AB_hydrolase_1"/>
</dbReference>
<sequence length="280" mass="32190">MWKRRMIETARGKFEVFVQGEGEPVCITHLYSEFNDLGYYFADAFVDDSEVYLVNLKGAGSSTKPAMETEMSMKESVRDLEAIREALDLEQWGFAGHSTGGMLGLVYATRFPDSLSKVMVGGATATNKYMEHEGSMYSPSSPLNERWKEIFSILASSAQTIDKKRTARREWTDMSLYNKGNRERYFQKPSSGKIVQRRLDYFSFNDLPHFDIQDELTGVGIPAIVYCGRHDAQCPPIFSEDIDARLKNSKLYIFEESNHFPYLEENDRFIAMISDFRRMK</sequence>
<reference evidence="3 4" key="1">
    <citation type="submission" date="2015-11" db="EMBL/GenBank/DDBJ databases">
        <title>Genome Sequence of Bacillus simplex strain VanAntwerpen2.</title>
        <authorList>
            <person name="Couger M.B."/>
        </authorList>
    </citation>
    <scope>NUCLEOTIDE SEQUENCE [LARGE SCALE GENOMIC DNA]</scope>
    <source>
        <strain evidence="3 4">VanAntwerpen02</strain>
    </source>
</reference>
<dbReference type="InterPro" id="IPR029058">
    <property type="entry name" value="AB_hydrolase_fold"/>
</dbReference>
<dbReference type="Gene3D" id="3.40.50.1820">
    <property type="entry name" value="alpha/beta hydrolase"/>
    <property type="match status" value="1"/>
</dbReference>
<keyword evidence="1 3" id="KW-0378">Hydrolase</keyword>
<dbReference type="PANTHER" id="PTHR43798:SF31">
    <property type="entry name" value="AB HYDROLASE SUPERFAMILY PROTEIN YCLE"/>
    <property type="match status" value="1"/>
</dbReference>
<evidence type="ECO:0000313" key="3">
    <source>
        <dbReference type="EMBL" id="KWW22677.1"/>
    </source>
</evidence>
<evidence type="ECO:0000256" key="1">
    <source>
        <dbReference type="ARBA" id="ARBA00022801"/>
    </source>
</evidence>
<accession>A0A120GRB5</accession>
<protein>
    <submittedName>
        <fullName evidence="3">Alpha/beta hydrolase</fullName>
    </submittedName>
</protein>
<dbReference type="Pfam" id="PF00561">
    <property type="entry name" value="Abhydrolase_1"/>
    <property type="match status" value="1"/>
</dbReference>
<dbReference type="InterPro" id="IPR050266">
    <property type="entry name" value="AB_hydrolase_sf"/>
</dbReference>
<name>A0A120GRB5_9BACI</name>
<dbReference type="SUPFAM" id="SSF53474">
    <property type="entry name" value="alpha/beta-Hydrolases"/>
    <property type="match status" value="1"/>
</dbReference>
<dbReference type="EMBL" id="LNNH01000002">
    <property type="protein sequence ID" value="KWW22677.1"/>
    <property type="molecule type" value="Genomic_DNA"/>
</dbReference>
<dbReference type="Gene3D" id="6.10.140.700">
    <property type="match status" value="1"/>
</dbReference>
<dbReference type="AlphaFoldDB" id="A0A120GRB5"/>
<dbReference type="GO" id="GO:0016020">
    <property type="term" value="C:membrane"/>
    <property type="evidence" value="ECO:0007669"/>
    <property type="project" value="TreeGrafter"/>
</dbReference>
<dbReference type="GO" id="GO:0016787">
    <property type="term" value="F:hydrolase activity"/>
    <property type="evidence" value="ECO:0007669"/>
    <property type="project" value="UniProtKB-KW"/>
</dbReference>
<comment type="caution">
    <text evidence="3">The sequence shown here is derived from an EMBL/GenBank/DDBJ whole genome shotgun (WGS) entry which is preliminary data.</text>
</comment>
<keyword evidence="4" id="KW-1185">Reference proteome</keyword>